<accession>A0A833Z8A2</accession>
<comment type="caution">
    <text evidence="1">The sequence shown here is derived from an EMBL/GenBank/DDBJ whole genome shotgun (WGS) entry which is preliminary data.</text>
</comment>
<reference evidence="1 2" key="1">
    <citation type="journal article" date="2020" name="Nature">
        <title>Six reference-quality genomes reveal evolution of bat adaptations.</title>
        <authorList>
            <person name="Jebb D."/>
            <person name="Huang Z."/>
            <person name="Pippel M."/>
            <person name="Hughes G.M."/>
            <person name="Lavrichenko K."/>
            <person name="Devanna P."/>
            <person name="Winkler S."/>
            <person name="Jermiin L.S."/>
            <person name="Skirmuntt E.C."/>
            <person name="Katzourakis A."/>
            <person name="Burkitt-Gray L."/>
            <person name="Ray D.A."/>
            <person name="Sullivan K.A.M."/>
            <person name="Roscito J.G."/>
            <person name="Kirilenko B.M."/>
            <person name="Davalos L.M."/>
            <person name="Corthals A.P."/>
            <person name="Power M.L."/>
            <person name="Jones G."/>
            <person name="Ransome R.D."/>
            <person name="Dechmann D.K.N."/>
            <person name="Locatelli A.G."/>
            <person name="Puechmaille S.J."/>
            <person name="Fedrigo O."/>
            <person name="Jarvis E.D."/>
            <person name="Hiller M."/>
            <person name="Vernes S.C."/>
            <person name="Myers E.W."/>
            <person name="Teeling E.C."/>
        </authorList>
    </citation>
    <scope>NUCLEOTIDE SEQUENCE [LARGE SCALE GENOMIC DNA]</scope>
    <source>
        <strain evidence="1">Bat1K_MPI-CBG_1</strain>
    </source>
</reference>
<name>A0A833Z8A2_9CHIR</name>
<dbReference type="EMBL" id="JABVXQ010000010">
    <property type="protein sequence ID" value="KAF6088333.1"/>
    <property type="molecule type" value="Genomic_DNA"/>
</dbReference>
<sequence>MRARGKENWMILAKSLPALFLSFLICTVRTLPSLRLCGGDPSCGLLQGQPGRVLFLDAHSGAAEKLGNGSFEPSRFPGWGMEAGGWVSGSSASTFRADYLLLCFVQVCGLDFYCLMSVSSHCALPAQS</sequence>
<proteinExistence type="predicted"/>
<protein>
    <submittedName>
        <fullName evidence="1">Uncharacterized protein</fullName>
    </submittedName>
</protein>
<evidence type="ECO:0000313" key="1">
    <source>
        <dbReference type="EMBL" id="KAF6088333.1"/>
    </source>
</evidence>
<dbReference type="AlphaFoldDB" id="A0A833Z8A2"/>
<gene>
    <name evidence="1" type="ORF">HJG60_008185</name>
</gene>
<evidence type="ECO:0000313" key="2">
    <source>
        <dbReference type="Proteomes" id="UP000664940"/>
    </source>
</evidence>
<dbReference type="Proteomes" id="UP000664940">
    <property type="component" value="Unassembled WGS sequence"/>
</dbReference>
<organism evidence="1 2">
    <name type="scientific">Phyllostomus discolor</name>
    <name type="common">pale spear-nosed bat</name>
    <dbReference type="NCBI Taxonomy" id="89673"/>
    <lineage>
        <taxon>Eukaryota</taxon>
        <taxon>Metazoa</taxon>
        <taxon>Chordata</taxon>
        <taxon>Craniata</taxon>
        <taxon>Vertebrata</taxon>
        <taxon>Euteleostomi</taxon>
        <taxon>Mammalia</taxon>
        <taxon>Eutheria</taxon>
        <taxon>Laurasiatheria</taxon>
        <taxon>Chiroptera</taxon>
        <taxon>Yangochiroptera</taxon>
        <taxon>Phyllostomidae</taxon>
        <taxon>Phyllostominae</taxon>
        <taxon>Phyllostomus</taxon>
    </lineage>
</organism>